<evidence type="ECO:0000313" key="3">
    <source>
        <dbReference type="Proteomes" id="UP000230750"/>
    </source>
</evidence>
<sequence>MRNKVEAELDRLQNEGIITPIQFADWAAPIVPILKADKSSIRICGDYKVTVNKASKLDQYPIPKIEDLFATLAGGKTFSKLDMSQAYQQLKLDEDSKQYVVINTHKGLFQYNRLPFGISSAPGYSNAPSKVSYREYPM</sequence>
<protein>
    <recommendedName>
        <fullName evidence="1">Reverse transcriptase domain-containing protein</fullName>
    </recommendedName>
</protein>
<evidence type="ECO:0000313" key="2">
    <source>
        <dbReference type="EMBL" id="PIK43451.1"/>
    </source>
</evidence>
<organism evidence="2 3">
    <name type="scientific">Stichopus japonicus</name>
    <name type="common">Sea cucumber</name>
    <dbReference type="NCBI Taxonomy" id="307972"/>
    <lineage>
        <taxon>Eukaryota</taxon>
        <taxon>Metazoa</taxon>
        <taxon>Echinodermata</taxon>
        <taxon>Eleutherozoa</taxon>
        <taxon>Echinozoa</taxon>
        <taxon>Holothuroidea</taxon>
        <taxon>Aspidochirotacea</taxon>
        <taxon>Aspidochirotida</taxon>
        <taxon>Stichopodidae</taxon>
        <taxon>Apostichopus</taxon>
    </lineage>
</organism>
<dbReference type="AlphaFoldDB" id="A0A2G8K623"/>
<name>A0A2G8K623_STIJA</name>
<feature type="domain" description="Reverse transcriptase" evidence="1">
    <location>
        <begin position="33"/>
        <end position="124"/>
    </location>
</feature>
<dbReference type="InterPro" id="IPR050951">
    <property type="entry name" value="Retrovirus_Pol_polyprotein"/>
</dbReference>
<dbReference type="SUPFAM" id="SSF56672">
    <property type="entry name" value="DNA/RNA polymerases"/>
    <property type="match status" value="1"/>
</dbReference>
<accession>A0A2G8K623</accession>
<dbReference type="PANTHER" id="PTHR37984:SF13">
    <property type="entry name" value="RIBONUCLEASE H"/>
    <property type="match status" value="1"/>
</dbReference>
<dbReference type="OrthoDB" id="775972at2759"/>
<proteinExistence type="predicted"/>
<keyword evidence="3" id="KW-1185">Reference proteome</keyword>
<evidence type="ECO:0000259" key="1">
    <source>
        <dbReference type="Pfam" id="PF00078"/>
    </source>
</evidence>
<dbReference type="EMBL" id="MRZV01000850">
    <property type="protein sequence ID" value="PIK43451.1"/>
    <property type="molecule type" value="Genomic_DNA"/>
</dbReference>
<dbReference type="Proteomes" id="UP000230750">
    <property type="component" value="Unassembled WGS sequence"/>
</dbReference>
<dbReference type="PANTHER" id="PTHR37984">
    <property type="entry name" value="PROTEIN CBG26694"/>
    <property type="match status" value="1"/>
</dbReference>
<dbReference type="CDD" id="cd01647">
    <property type="entry name" value="RT_LTR"/>
    <property type="match status" value="1"/>
</dbReference>
<dbReference type="InterPro" id="IPR043502">
    <property type="entry name" value="DNA/RNA_pol_sf"/>
</dbReference>
<reference evidence="2 3" key="1">
    <citation type="journal article" date="2017" name="PLoS Biol.">
        <title>The sea cucumber genome provides insights into morphological evolution and visceral regeneration.</title>
        <authorList>
            <person name="Zhang X."/>
            <person name="Sun L."/>
            <person name="Yuan J."/>
            <person name="Sun Y."/>
            <person name="Gao Y."/>
            <person name="Zhang L."/>
            <person name="Li S."/>
            <person name="Dai H."/>
            <person name="Hamel J.F."/>
            <person name="Liu C."/>
            <person name="Yu Y."/>
            <person name="Liu S."/>
            <person name="Lin W."/>
            <person name="Guo K."/>
            <person name="Jin S."/>
            <person name="Xu P."/>
            <person name="Storey K.B."/>
            <person name="Huan P."/>
            <person name="Zhang T."/>
            <person name="Zhou Y."/>
            <person name="Zhang J."/>
            <person name="Lin C."/>
            <person name="Li X."/>
            <person name="Xing L."/>
            <person name="Huo D."/>
            <person name="Sun M."/>
            <person name="Wang L."/>
            <person name="Mercier A."/>
            <person name="Li F."/>
            <person name="Yang H."/>
            <person name="Xiang J."/>
        </authorList>
    </citation>
    <scope>NUCLEOTIDE SEQUENCE [LARGE SCALE GENOMIC DNA]</scope>
    <source>
        <strain evidence="2">Shaxun</strain>
        <tissue evidence="2">Muscle</tissue>
    </source>
</reference>
<comment type="caution">
    <text evidence="2">The sequence shown here is derived from an EMBL/GenBank/DDBJ whole genome shotgun (WGS) entry which is preliminary data.</text>
</comment>
<dbReference type="InterPro" id="IPR000477">
    <property type="entry name" value="RT_dom"/>
</dbReference>
<dbReference type="Gene3D" id="3.10.10.10">
    <property type="entry name" value="HIV Type 1 Reverse Transcriptase, subunit A, domain 1"/>
    <property type="match status" value="1"/>
</dbReference>
<dbReference type="Pfam" id="PF00078">
    <property type="entry name" value="RVT_1"/>
    <property type="match status" value="1"/>
</dbReference>
<gene>
    <name evidence="2" type="ORF">BSL78_19696</name>
</gene>